<protein>
    <submittedName>
        <fullName evidence="10">Aa_trans domain-containing protein</fullName>
    </submittedName>
</protein>
<evidence type="ECO:0000256" key="6">
    <source>
        <dbReference type="SAM" id="Phobius"/>
    </source>
</evidence>
<feature type="transmembrane region" description="Helical" evidence="6">
    <location>
        <begin position="76"/>
        <end position="100"/>
    </location>
</feature>
<keyword evidence="3 6" id="KW-0812">Transmembrane</keyword>
<feature type="domain" description="Amino acid transporter transmembrane" evidence="7">
    <location>
        <begin position="13"/>
        <end position="158"/>
    </location>
</feature>
<sequence>MSGVFTKKVCCFRHFASVCIDTTQFGIAVVFLLLSAKNIHDFINAFFGAEISFCYIILVVGACLLPVTFLKSPQDFWWAVVLAMVTTTCALFLVMIGAVLDYPTCAPVRGTNQKFVASNYLMALGTYLFAYGGHSAFPTILHDMEKPYHFTRSAIFAFAGNIFRQSSNISVTV</sequence>
<keyword evidence="4 6" id="KW-1133">Transmembrane helix</keyword>
<feature type="transmembrane region" description="Helical" evidence="6">
    <location>
        <begin position="120"/>
        <end position="141"/>
    </location>
</feature>
<evidence type="ECO:0000313" key="8">
    <source>
        <dbReference type="EMBL" id="VDN19848.1"/>
    </source>
</evidence>
<evidence type="ECO:0000313" key="10">
    <source>
        <dbReference type="WBParaSite" id="GPUH_0001211301-mRNA-1"/>
    </source>
</evidence>
<keyword evidence="2" id="KW-0813">Transport</keyword>
<dbReference type="Pfam" id="PF01490">
    <property type="entry name" value="Aa_trans"/>
    <property type="match status" value="1"/>
</dbReference>
<reference evidence="8 9" key="2">
    <citation type="submission" date="2018-11" db="EMBL/GenBank/DDBJ databases">
        <authorList>
            <consortium name="Pathogen Informatics"/>
        </authorList>
    </citation>
    <scope>NUCLEOTIDE SEQUENCE [LARGE SCALE GENOMIC DNA]</scope>
</reference>
<name>A0A183DTQ8_9BILA</name>
<evidence type="ECO:0000259" key="7">
    <source>
        <dbReference type="Pfam" id="PF01490"/>
    </source>
</evidence>
<evidence type="ECO:0000313" key="9">
    <source>
        <dbReference type="Proteomes" id="UP000271098"/>
    </source>
</evidence>
<feature type="transmembrane region" description="Helical" evidence="6">
    <location>
        <begin position="12"/>
        <end position="34"/>
    </location>
</feature>
<organism evidence="10">
    <name type="scientific">Gongylonema pulchrum</name>
    <dbReference type="NCBI Taxonomy" id="637853"/>
    <lineage>
        <taxon>Eukaryota</taxon>
        <taxon>Metazoa</taxon>
        <taxon>Ecdysozoa</taxon>
        <taxon>Nematoda</taxon>
        <taxon>Chromadorea</taxon>
        <taxon>Rhabditida</taxon>
        <taxon>Spirurina</taxon>
        <taxon>Spiruromorpha</taxon>
        <taxon>Spiruroidea</taxon>
        <taxon>Gongylonematidae</taxon>
        <taxon>Gongylonema</taxon>
    </lineage>
</organism>
<reference evidence="10" key="1">
    <citation type="submission" date="2016-06" db="UniProtKB">
        <authorList>
            <consortium name="WormBaseParasite"/>
        </authorList>
    </citation>
    <scope>IDENTIFICATION</scope>
</reference>
<dbReference type="GO" id="GO:0016020">
    <property type="term" value="C:membrane"/>
    <property type="evidence" value="ECO:0007669"/>
    <property type="project" value="UniProtKB-SubCell"/>
</dbReference>
<dbReference type="WBParaSite" id="GPUH_0001211301-mRNA-1">
    <property type="protein sequence ID" value="GPUH_0001211301-mRNA-1"/>
    <property type="gene ID" value="GPUH_0001211301"/>
</dbReference>
<evidence type="ECO:0000256" key="1">
    <source>
        <dbReference type="ARBA" id="ARBA00004370"/>
    </source>
</evidence>
<gene>
    <name evidence="8" type="ORF">GPUH_LOCUS12101</name>
</gene>
<dbReference type="EMBL" id="UYRT01079038">
    <property type="protein sequence ID" value="VDN19848.1"/>
    <property type="molecule type" value="Genomic_DNA"/>
</dbReference>
<dbReference type="Proteomes" id="UP000271098">
    <property type="component" value="Unassembled WGS sequence"/>
</dbReference>
<dbReference type="AlphaFoldDB" id="A0A183DTQ8"/>
<accession>A0A183DTQ8</accession>
<keyword evidence="9" id="KW-1185">Reference proteome</keyword>
<comment type="subcellular location">
    <subcellularLocation>
        <location evidence="1">Membrane</location>
    </subcellularLocation>
</comment>
<dbReference type="OrthoDB" id="655540at2759"/>
<feature type="transmembrane region" description="Helical" evidence="6">
    <location>
        <begin position="46"/>
        <end position="69"/>
    </location>
</feature>
<dbReference type="PANTHER" id="PTHR48017">
    <property type="entry name" value="OS05G0424000 PROTEIN-RELATED"/>
    <property type="match status" value="1"/>
</dbReference>
<proteinExistence type="predicted"/>
<keyword evidence="5 6" id="KW-0472">Membrane</keyword>
<evidence type="ECO:0000256" key="2">
    <source>
        <dbReference type="ARBA" id="ARBA00022448"/>
    </source>
</evidence>
<dbReference type="InterPro" id="IPR013057">
    <property type="entry name" value="AA_transpt_TM"/>
</dbReference>
<evidence type="ECO:0000256" key="5">
    <source>
        <dbReference type="ARBA" id="ARBA00023136"/>
    </source>
</evidence>
<evidence type="ECO:0000256" key="3">
    <source>
        <dbReference type="ARBA" id="ARBA00022692"/>
    </source>
</evidence>
<evidence type="ECO:0000256" key="4">
    <source>
        <dbReference type="ARBA" id="ARBA00022989"/>
    </source>
</evidence>